<name>N1PDG3_DOTSN</name>
<organism evidence="1 2">
    <name type="scientific">Dothistroma septosporum (strain NZE10 / CBS 128990)</name>
    <name type="common">Red band needle blight fungus</name>
    <name type="synonym">Mycosphaerella pini</name>
    <dbReference type="NCBI Taxonomy" id="675120"/>
    <lineage>
        <taxon>Eukaryota</taxon>
        <taxon>Fungi</taxon>
        <taxon>Dikarya</taxon>
        <taxon>Ascomycota</taxon>
        <taxon>Pezizomycotina</taxon>
        <taxon>Dothideomycetes</taxon>
        <taxon>Dothideomycetidae</taxon>
        <taxon>Mycosphaerellales</taxon>
        <taxon>Mycosphaerellaceae</taxon>
        <taxon>Dothistroma</taxon>
    </lineage>
</organism>
<dbReference type="OrthoDB" id="5424391at2759"/>
<reference evidence="1 2" key="2">
    <citation type="journal article" date="2012" name="PLoS Pathog.">
        <title>Diverse lifestyles and strategies of plant pathogenesis encoded in the genomes of eighteen Dothideomycetes fungi.</title>
        <authorList>
            <person name="Ohm R.A."/>
            <person name="Feau N."/>
            <person name="Henrissat B."/>
            <person name="Schoch C.L."/>
            <person name="Horwitz B.A."/>
            <person name="Barry K.W."/>
            <person name="Condon B.J."/>
            <person name="Copeland A.C."/>
            <person name="Dhillon B."/>
            <person name="Glaser F."/>
            <person name="Hesse C.N."/>
            <person name="Kosti I."/>
            <person name="LaButti K."/>
            <person name="Lindquist E.A."/>
            <person name="Lucas S."/>
            <person name="Salamov A.A."/>
            <person name="Bradshaw R.E."/>
            <person name="Ciuffetti L."/>
            <person name="Hamelin R.C."/>
            <person name="Kema G.H.J."/>
            <person name="Lawrence C."/>
            <person name="Scott J.A."/>
            <person name="Spatafora J.W."/>
            <person name="Turgeon B.G."/>
            <person name="de Wit P.J.G.M."/>
            <person name="Zhong S."/>
            <person name="Goodwin S.B."/>
            <person name="Grigoriev I.V."/>
        </authorList>
    </citation>
    <scope>NUCLEOTIDE SEQUENCE [LARGE SCALE GENOMIC DNA]</scope>
    <source>
        <strain evidence="2">NZE10 / CBS 128990</strain>
    </source>
</reference>
<keyword evidence="2" id="KW-1185">Reference proteome</keyword>
<gene>
    <name evidence="1" type="ORF">DOTSEDRAFT_74105</name>
</gene>
<accession>N1PDG3</accession>
<evidence type="ECO:0000313" key="1">
    <source>
        <dbReference type="EMBL" id="EME40407.1"/>
    </source>
</evidence>
<dbReference type="AlphaFoldDB" id="N1PDG3"/>
<dbReference type="OMA" id="EHENAFR"/>
<dbReference type="Proteomes" id="UP000016933">
    <property type="component" value="Unassembled WGS sequence"/>
</dbReference>
<dbReference type="HOGENOM" id="CLU_804164_0_0_1"/>
<sequence>MSREIQLGVVDPFRQLHGMLASNEADTDVIRVCLLGAKDLTLAKKPRRARKEWLRGLDVPFAAKVLDHIWSNNDVWAMLIKDDAATWALCYFAVAEGFGDLVLERISMDIDLSEYAESHKLQHRWRGSLLRLLISAHAFNEQGHSLDAALASFFHIDELKTNQSRMFSTGHLSRLSRFPAIVELSSHLTSGLWFNTDADLFERYYKLVPRITKGKPGKIEERFRENAWGVARLALYHPLRPDAEPAIDHLQTRKQLGLLAPTPAAMRKGFEVSMVRAKAVADSNNEHENAFRLSQEFQRLFGNSIPPADRYHKITGRTNKYEIFRRRKQTAPTLPARAKLTFRKM</sequence>
<evidence type="ECO:0000313" key="2">
    <source>
        <dbReference type="Proteomes" id="UP000016933"/>
    </source>
</evidence>
<protein>
    <submittedName>
        <fullName evidence="1">Uncharacterized protein</fullName>
    </submittedName>
</protein>
<dbReference type="EMBL" id="KB446543">
    <property type="protein sequence ID" value="EME40407.1"/>
    <property type="molecule type" value="Genomic_DNA"/>
</dbReference>
<reference evidence="2" key="1">
    <citation type="journal article" date="2012" name="PLoS Genet.">
        <title>The genomes of the fungal plant pathogens Cladosporium fulvum and Dothistroma septosporum reveal adaptation to different hosts and lifestyles but also signatures of common ancestry.</title>
        <authorList>
            <person name="de Wit P.J.G.M."/>
            <person name="van der Burgt A."/>
            <person name="Oekmen B."/>
            <person name="Stergiopoulos I."/>
            <person name="Abd-Elsalam K.A."/>
            <person name="Aerts A.L."/>
            <person name="Bahkali A.H."/>
            <person name="Beenen H.G."/>
            <person name="Chettri P."/>
            <person name="Cox M.P."/>
            <person name="Datema E."/>
            <person name="de Vries R.P."/>
            <person name="Dhillon B."/>
            <person name="Ganley A.R."/>
            <person name="Griffiths S.A."/>
            <person name="Guo Y."/>
            <person name="Hamelin R.C."/>
            <person name="Henrissat B."/>
            <person name="Kabir M.S."/>
            <person name="Jashni M.K."/>
            <person name="Kema G."/>
            <person name="Klaubauf S."/>
            <person name="Lapidus A."/>
            <person name="Levasseur A."/>
            <person name="Lindquist E."/>
            <person name="Mehrabi R."/>
            <person name="Ohm R.A."/>
            <person name="Owen T.J."/>
            <person name="Salamov A."/>
            <person name="Schwelm A."/>
            <person name="Schijlen E."/>
            <person name="Sun H."/>
            <person name="van den Burg H.A."/>
            <person name="van Ham R.C.H.J."/>
            <person name="Zhang S."/>
            <person name="Goodwin S.B."/>
            <person name="Grigoriev I.V."/>
            <person name="Collemare J."/>
            <person name="Bradshaw R.E."/>
        </authorList>
    </citation>
    <scope>NUCLEOTIDE SEQUENCE [LARGE SCALE GENOMIC DNA]</scope>
    <source>
        <strain evidence="2">NZE10 / CBS 128990</strain>
    </source>
</reference>
<proteinExistence type="predicted"/>